<dbReference type="OrthoDB" id="574524at2"/>
<dbReference type="EMBL" id="AP018227">
    <property type="protein sequence ID" value="BAY84324.1"/>
    <property type="molecule type" value="Genomic_DNA"/>
</dbReference>
<accession>A0A1Z4LT07</accession>
<organism evidence="1 2">
    <name type="scientific">Calothrix parasitica NIES-267</name>
    <dbReference type="NCBI Taxonomy" id="1973488"/>
    <lineage>
        <taxon>Bacteria</taxon>
        <taxon>Bacillati</taxon>
        <taxon>Cyanobacteriota</taxon>
        <taxon>Cyanophyceae</taxon>
        <taxon>Nostocales</taxon>
        <taxon>Calotrichaceae</taxon>
        <taxon>Calothrix</taxon>
    </lineage>
</organism>
<dbReference type="AlphaFoldDB" id="A0A1Z4LT07"/>
<dbReference type="Proteomes" id="UP000218418">
    <property type="component" value="Chromosome"/>
</dbReference>
<protein>
    <submittedName>
        <fullName evidence="1">Uncharacterized protein</fullName>
    </submittedName>
</protein>
<reference evidence="1 2" key="1">
    <citation type="submission" date="2017-06" db="EMBL/GenBank/DDBJ databases">
        <title>Genome sequencing of cyanobaciteial culture collection at National Institute for Environmental Studies (NIES).</title>
        <authorList>
            <person name="Hirose Y."/>
            <person name="Shimura Y."/>
            <person name="Fujisawa T."/>
            <person name="Nakamura Y."/>
            <person name="Kawachi M."/>
        </authorList>
    </citation>
    <scope>NUCLEOTIDE SEQUENCE [LARGE SCALE GENOMIC DNA]</scope>
    <source>
        <strain evidence="1 2">NIES-267</strain>
    </source>
</reference>
<proteinExistence type="predicted"/>
<evidence type="ECO:0000313" key="1">
    <source>
        <dbReference type="EMBL" id="BAY84324.1"/>
    </source>
</evidence>
<name>A0A1Z4LT07_9CYAN</name>
<gene>
    <name evidence="1" type="ORF">NIES267_38200</name>
</gene>
<evidence type="ECO:0000313" key="2">
    <source>
        <dbReference type="Proteomes" id="UP000218418"/>
    </source>
</evidence>
<sequence length="87" mass="10112">MFEPLEPKEFCSKWIPIKSDKKPGEYGYRKECCKLLALLTGYNETSCSNWLSTPSDIPNLVPLYLRSVDILWQIQEVLPSQVNNFKE</sequence>
<keyword evidence="2" id="KW-1185">Reference proteome</keyword>